<name>A0AC61QJB1_9BACT</name>
<gene>
    <name evidence="1" type="primary">purD</name>
    <name evidence="1" type="ORF">E0946_03840</name>
</gene>
<evidence type="ECO:0000313" key="2">
    <source>
        <dbReference type="Proteomes" id="UP000294588"/>
    </source>
</evidence>
<keyword evidence="1" id="KW-0436">Ligase</keyword>
<sequence>MKVLIVGSGGREHSLAEAFAKDIKKSDIYVAPGNGGIALDYKCLPLRNKEEIISWCKDNRPDLVMVGPEQYLAEGLSNSLNAEGIPCVGPSQEAAKIESSKIFAKTLMTKYHIPTASYVAFEDKDQALAYVRYMGKYPLVIKANGLAAGKGVIIAENQKQAEYAIQALENKVVVEEYLKGWEVSLFVITDGKDFKTTIFSQDHKQLGENDTGPNTGGMGAFAPVKEAESYRKQIEEQIVAPILEGLKAEGCPYKGFLYCGLMITEEGPKVLEFNCRLGDPETQAILPLLQTSFTEVCYAILNNKVSDLKLEWSPQSSVCVVLASQGYPGTFPTGFPVIINSPITSKIFFAGVENKDGQLITSGGRVLSLVALGKNLSEARRKVYQDINKVNFTGKYFRRDISLRKNKC</sequence>
<dbReference type="EC" id="6.3.4.13" evidence="1"/>
<accession>A0AC61QJB1</accession>
<organism evidence="1 2">
    <name type="scientific">Candidatus Syntrophosphaera thermopropionivorans</name>
    <dbReference type="NCBI Taxonomy" id="2593015"/>
    <lineage>
        <taxon>Bacteria</taxon>
        <taxon>Pseudomonadati</taxon>
        <taxon>Candidatus Cloacimonadota</taxon>
        <taxon>Candidatus Cloacimonadia</taxon>
        <taxon>Candidatus Cloacimonadales</taxon>
        <taxon>Candidatus Cloacimonadaceae</taxon>
        <taxon>Candidatus Syntrophosphaera</taxon>
    </lineage>
</organism>
<reference evidence="1" key="1">
    <citation type="submission" date="2019-03" db="EMBL/GenBank/DDBJ databases">
        <title>Candidatus Syntrophosphaera thermopropionivorans: a novel player in syntrophic propionate oxidation during anaerobic digestion.</title>
        <authorList>
            <person name="Dyksma S."/>
        </authorList>
    </citation>
    <scope>NUCLEOTIDE SEQUENCE</scope>
    <source>
        <strain evidence="1">W5</strain>
    </source>
</reference>
<evidence type="ECO:0000313" key="1">
    <source>
        <dbReference type="EMBL" id="TDF73156.1"/>
    </source>
</evidence>
<dbReference type="Proteomes" id="UP000294588">
    <property type="component" value="Unassembled WGS sequence"/>
</dbReference>
<comment type="caution">
    <text evidence="1">The sequence shown here is derived from an EMBL/GenBank/DDBJ whole genome shotgun (WGS) entry which is preliminary data.</text>
</comment>
<keyword evidence="2" id="KW-1185">Reference proteome</keyword>
<protein>
    <submittedName>
        <fullName evidence="1">Phosphoribosylamine--glycine ligase</fullName>
        <ecNumber evidence="1">6.3.4.13</ecNumber>
    </submittedName>
</protein>
<proteinExistence type="predicted"/>
<dbReference type="EMBL" id="SMOG01000008">
    <property type="protein sequence ID" value="TDF73156.1"/>
    <property type="molecule type" value="Genomic_DNA"/>
</dbReference>